<dbReference type="Pfam" id="PF00501">
    <property type="entry name" value="AMP-binding"/>
    <property type="match status" value="1"/>
</dbReference>
<sequence>MTTYDPPRPWTASYAAGVPEDLTPVTGSLVDIVDASARDYPDAAALQFFGRETSYRSLHEQIERAAAGLRDLGVKAGDPVAIVLPNCPQHIVAFYAILRLGAVVIEHNPLYTPRELRKQFEDHGAKHAIVWTKVVRTVQDFPADLALTSLVSVDVTKAMPFGTRLALGLPIAKAREARAALTERVSGTVPWEQVVGTTALPASHPRPATDDLALIQYTSGTTGTPKGAALTHRNLLSNAAQARAWVPSIVRGDGCVVYAVLPMFHAYGLTLCLTFAMSMGARLVLFPKFDPDMVLEVTKKHPATFLPLVPPIAERLLKAAREEGVSLAGTEVAISGAMALPHELVVPFEAATGGFLVEGYGLSECSPVLMANPVADNRVPGTVGLPLPGTECRVVDPDEPTRDVPRGERGELLVRGPQVFSGYYGKPEETEAVFVDGWFRTGDIVTIDDAGFVRIVDRIKELIITGGFNVAPTEVENALRQHPEVEDAAVVGLPSEHSGEEVVAAIVVAPGQEIDVEAIRDFARGILTPYKVPRRIFVVDELPTSLIGKVLRRQVRDRLLALTTGA</sequence>
<dbReference type="InterPro" id="IPR025110">
    <property type="entry name" value="AMP-bd_C"/>
</dbReference>
<evidence type="ECO:0000313" key="4">
    <source>
        <dbReference type="Proteomes" id="UP000320235"/>
    </source>
</evidence>
<dbReference type="PROSITE" id="PS00455">
    <property type="entry name" value="AMP_BINDING"/>
    <property type="match status" value="1"/>
</dbReference>
<dbReference type="PANTHER" id="PTHR43767:SF1">
    <property type="entry name" value="NONRIBOSOMAL PEPTIDE SYNTHASE PES1 (EUROFUNG)-RELATED"/>
    <property type="match status" value="1"/>
</dbReference>
<keyword evidence="4" id="KW-1185">Reference proteome</keyword>
<dbReference type="Proteomes" id="UP000320235">
    <property type="component" value="Unassembled WGS sequence"/>
</dbReference>
<proteinExistence type="predicted"/>
<protein>
    <submittedName>
        <fullName evidence="3">Long-chain acyl-CoA synthetase</fullName>
    </submittedName>
</protein>
<organism evidence="3 4">
    <name type="scientific">Microbacterium kyungheense</name>
    <dbReference type="NCBI Taxonomy" id="1263636"/>
    <lineage>
        <taxon>Bacteria</taxon>
        <taxon>Bacillati</taxon>
        <taxon>Actinomycetota</taxon>
        <taxon>Actinomycetes</taxon>
        <taxon>Micrococcales</taxon>
        <taxon>Microbacteriaceae</taxon>
        <taxon>Microbacterium</taxon>
    </lineage>
</organism>
<gene>
    <name evidence="3" type="ORF">FB391_2145</name>
</gene>
<accession>A0A543F2S2</accession>
<dbReference type="EMBL" id="VFPE01000002">
    <property type="protein sequence ID" value="TQM28095.1"/>
    <property type="molecule type" value="Genomic_DNA"/>
</dbReference>
<evidence type="ECO:0000259" key="1">
    <source>
        <dbReference type="Pfam" id="PF00501"/>
    </source>
</evidence>
<dbReference type="RefSeq" id="WP_141894355.1">
    <property type="nucleotide sequence ID" value="NZ_BAABLH010000005.1"/>
</dbReference>
<dbReference type="NCBIfam" id="NF004114">
    <property type="entry name" value="PRK05605.1"/>
    <property type="match status" value="1"/>
</dbReference>
<name>A0A543F2S2_9MICO</name>
<reference evidence="3 4" key="1">
    <citation type="submission" date="2019-06" db="EMBL/GenBank/DDBJ databases">
        <title>Sequencing the genomes of 1000 actinobacteria strains.</title>
        <authorList>
            <person name="Klenk H.-P."/>
        </authorList>
    </citation>
    <scope>NUCLEOTIDE SEQUENCE [LARGE SCALE GENOMIC DNA]</scope>
    <source>
        <strain evidence="3 4">DSM 105492</strain>
    </source>
</reference>
<dbReference type="InterPro" id="IPR045851">
    <property type="entry name" value="AMP-bd_C_sf"/>
</dbReference>
<dbReference type="InterPro" id="IPR042099">
    <property type="entry name" value="ANL_N_sf"/>
</dbReference>
<dbReference type="OrthoDB" id="9803968at2"/>
<evidence type="ECO:0000259" key="2">
    <source>
        <dbReference type="Pfam" id="PF13193"/>
    </source>
</evidence>
<dbReference type="GO" id="GO:0016878">
    <property type="term" value="F:acid-thiol ligase activity"/>
    <property type="evidence" value="ECO:0007669"/>
    <property type="project" value="UniProtKB-ARBA"/>
</dbReference>
<dbReference type="InterPro" id="IPR050237">
    <property type="entry name" value="ATP-dep_AMP-bd_enzyme"/>
</dbReference>
<dbReference type="Gene3D" id="3.40.50.12780">
    <property type="entry name" value="N-terminal domain of ligase-like"/>
    <property type="match status" value="1"/>
</dbReference>
<dbReference type="InterPro" id="IPR020845">
    <property type="entry name" value="AMP-binding_CS"/>
</dbReference>
<dbReference type="SUPFAM" id="SSF56801">
    <property type="entry name" value="Acetyl-CoA synthetase-like"/>
    <property type="match status" value="1"/>
</dbReference>
<feature type="domain" description="AMP-binding enzyme C-terminal" evidence="2">
    <location>
        <begin position="474"/>
        <end position="549"/>
    </location>
</feature>
<dbReference type="Gene3D" id="3.30.300.30">
    <property type="match status" value="1"/>
</dbReference>
<dbReference type="PANTHER" id="PTHR43767">
    <property type="entry name" value="LONG-CHAIN-FATTY-ACID--COA LIGASE"/>
    <property type="match status" value="1"/>
</dbReference>
<evidence type="ECO:0000313" key="3">
    <source>
        <dbReference type="EMBL" id="TQM28095.1"/>
    </source>
</evidence>
<comment type="caution">
    <text evidence="3">The sequence shown here is derived from an EMBL/GenBank/DDBJ whole genome shotgun (WGS) entry which is preliminary data.</text>
</comment>
<feature type="domain" description="AMP-dependent synthetase/ligase" evidence="1">
    <location>
        <begin position="34"/>
        <end position="424"/>
    </location>
</feature>
<dbReference type="AlphaFoldDB" id="A0A543F2S2"/>
<dbReference type="Pfam" id="PF13193">
    <property type="entry name" value="AMP-binding_C"/>
    <property type="match status" value="1"/>
</dbReference>
<dbReference type="CDD" id="cd05936">
    <property type="entry name" value="FC-FACS_FadD_like"/>
    <property type="match status" value="1"/>
</dbReference>
<dbReference type="InterPro" id="IPR000873">
    <property type="entry name" value="AMP-dep_synth/lig_dom"/>
</dbReference>